<name>A0ABP6YIK0_9PSEU</name>
<dbReference type="Proteomes" id="UP001500689">
    <property type="component" value="Unassembled WGS sequence"/>
</dbReference>
<protein>
    <submittedName>
        <fullName evidence="1">Cyclase family protein</fullName>
    </submittedName>
</protein>
<dbReference type="PANTHER" id="PTHR31118:SF32">
    <property type="entry name" value="KYNURENINE FORMAMIDASE"/>
    <property type="match status" value="1"/>
</dbReference>
<comment type="caution">
    <text evidence="1">The sequence shown here is derived from an EMBL/GenBank/DDBJ whole genome shotgun (WGS) entry which is preliminary data.</text>
</comment>
<dbReference type="SUPFAM" id="SSF102198">
    <property type="entry name" value="Putative cyclase"/>
    <property type="match status" value="1"/>
</dbReference>
<dbReference type="EMBL" id="BAAAZN010000028">
    <property type="protein sequence ID" value="GAA3583795.1"/>
    <property type="molecule type" value="Genomic_DNA"/>
</dbReference>
<proteinExistence type="predicted"/>
<evidence type="ECO:0000313" key="2">
    <source>
        <dbReference type="Proteomes" id="UP001500689"/>
    </source>
</evidence>
<organism evidence="1 2">
    <name type="scientific">Amycolatopsis ultiminotia</name>
    <dbReference type="NCBI Taxonomy" id="543629"/>
    <lineage>
        <taxon>Bacteria</taxon>
        <taxon>Bacillati</taxon>
        <taxon>Actinomycetota</taxon>
        <taxon>Actinomycetes</taxon>
        <taxon>Pseudonocardiales</taxon>
        <taxon>Pseudonocardiaceae</taxon>
        <taxon>Amycolatopsis</taxon>
    </lineage>
</organism>
<dbReference type="Gene3D" id="3.50.30.50">
    <property type="entry name" value="Putative cyclase"/>
    <property type="match status" value="1"/>
</dbReference>
<reference evidence="2" key="1">
    <citation type="journal article" date="2019" name="Int. J. Syst. Evol. Microbiol.">
        <title>The Global Catalogue of Microorganisms (GCM) 10K type strain sequencing project: providing services to taxonomists for standard genome sequencing and annotation.</title>
        <authorList>
            <consortium name="The Broad Institute Genomics Platform"/>
            <consortium name="The Broad Institute Genome Sequencing Center for Infectious Disease"/>
            <person name="Wu L."/>
            <person name="Ma J."/>
        </authorList>
    </citation>
    <scope>NUCLEOTIDE SEQUENCE [LARGE SCALE GENOMIC DNA]</scope>
    <source>
        <strain evidence="2">JCM 16898</strain>
    </source>
</reference>
<dbReference type="RefSeq" id="WP_344868771.1">
    <property type="nucleotide sequence ID" value="NZ_BAAAZN010000028.1"/>
</dbReference>
<gene>
    <name evidence="1" type="ORF">GCM10022222_80700</name>
</gene>
<dbReference type="InterPro" id="IPR007325">
    <property type="entry name" value="KFase/CYL"/>
</dbReference>
<dbReference type="InterPro" id="IPR037175">
    <property type="entry name" value="KFase_sf"/>
</dbReference>
<evidence type="ECO:0000313" key="1">
    <source>
        <dbReference type="EMBL" id="GAA3583795.1"/>
    </source>
</evidence>
<keyword evidence="2" id="KW-1185">Reference proteome</keyword>
<dbReference type="PANTHER" id="PTHR31118">
    <property type="entry name" value="CYCLASE-LIKE PROTEIN 2"/>
    <property type="match status" value="1"/>
</dbReference>
<sequence length="213" mass="22030">MRTYDLTHRLHDSMSIYPGVPQPRFTTVQTVPEHGVLMTDVHCWTHVGTHVDAPAHMVDGGARTFEMPIESWMGPAVVLRVAHPGTEAIDPDALTGLVAGQGVLIATGHADSWGTEPYYGAAPHLSAAGAERLRAAGVRFVGLDFPSPDPVGAAHQPAHTILLGAGVPIVENLTGLTGLPGHVWFSAAPLLAGAGDGGPCRAFALAGEPVPAG</sequence>
<dbReference type="Pfam" id="PF04199">
    <property type="entry name" value="Cyclase"/>
    <property type="match status" value="1"/>
</dbReference>
<accession>A0ABP6YIK0</accession>